<dbReference type="PATRIC" id="fig|883079.3.peg.3346"/>
<feature type="signal peptide" evidence="1">
    <location>
        <begin position="1"/>
        <end position="25"/>
    </location>
</feature>
<keyword evidence="1" id="KW-0732">Signal</keyword>
<name>K8NSB8_9BRAD</name>
<reference evidence="2 3" key="1">
    <citation type="submission" date="2012-04" db="EMBL/GenBank/DDBJ databases">
        <title>The Genome Sequence of Afipia clevelandensis ATCC 49720.</title>
        <authorList>
            <consortium name="The Broad Institute Genome Sequencing Platform"/>
            <person name="Earl A."/>
            <person name="Ward D."/>
            <person name="Feldgarden M."/>
            <person name="Gevers D."/>
            <person name="Huys G."/>
            <person name="Walker B."/>
            <person name="Young S.K."/>
            <person name="Zeng Q."/>
            <person name="Gargeya S."/>
            <person name="Fitzgerald M."/>
            <person name="Haas B."/>
            <person name="Abouelleil A."/>
            <person name="Alvarado L."/>
            <person name="Arachchi H.M."/>
            <person name="Berlin A."/>
            <person name="Chapman S.B."/>
            <person name="Goldberg J."/>
            <person name="Griggs A."/>
            <person name="Gujja S."/>
            <person name="Hansen M."/>
            <person name="Howarth C."/>
            <person name="Imamovic A."/>
            <person name="Larimer J."/>
            <person name="McCowen C."/>
            <person name="Montmayeur A."/>
            <person name="Murphy C."/>
            <person name="Neiman D."/>
            <person name="Pearson M."/>
            <person name="Priest M."/>
            <person name="Roberts A."/>
            <person name="Saif S."/>
            <person name="Shea T."/>
            <person name="Sisk P."/>
            <person name="Sykes S."/>
            <person name="Wortman J."/>
            <person name="Nusbaum C."/>
            <person name="Birren B."/>
        </authorList>
    </citation>
    <scope>NUCLEOTIDE SEQUENCE [LARGE SCALE GENOMIC DNA]</scope>
    <source>
        <strain evidence="2 3">ATCC 49720</strain>
    </source>
</reference>
<protein>
    <recommendedName>
        <fullName evidence="4">Cysteine rich repeat protein</fullName>
    </recommendedName>
</protein>
<evidence type="ECO:0008006" key="4">
    <source>
        <dbReference type="Google" id="ProtNLM"/>
    </source>
</evidence>
<gene>
    <name evidence="2" type="ORF">HMPREF9696_03273</name>
</gene>
<dbReference type="AlphaFoldDB" id="K8NSB8"/>
<proteinExistence type="predicted"/>
<evidence type="ECO:0000256" key="1">
    <source>
        <dbReference type="SAM" id="SignalP"/>
    </source>
</evidence>
<dbReference type="RefSeq" id="WP_002714143.1">
    <property type="nucleotide sequence ID" value="NZ_KB375281.1"/>
</dbReference>
<comment type="caution">
    <text evidence="2">The sequence shown here is derived from an EMBL/GenBank/DDBJ whole genome shotgun (WGS) entry which is preliminary data.</text>
</comment>
<keyword evidence="3" id="KW-1185">Reference proteome</keyword>
<evidence type="ECO:0000313" key="2">
    <source>
        <dbReference type="EMBL" id="EKS33232.1"/>
    </source>
</evidence>
<sequence>MTMKFSSIAITACLAFIALPAAAFAQGTSDQRSACMGDAFRFCGADIPNVAKIEACLGQNRANLTPACAAEFQPAQKTLLKPDHFRKN</sequence>
<feature type="chain" id="PRO_5003921437" description="Cysteine rich repeat protein" evidence="1">
    <location>
        <begin position="26"/>
        <end position="88"/>
    </location>
</feature>
<dbReference type="HOGENOM" id="CLU_145244_4_2_5"/>
<dbReference type="EMBL" id="AGWY01000013">
    <property type="protein sequence ID" value="EKS33232.1"/>
    <property type="molecule type" value="Genomic_DNA"/>
</dbReference>
<organism evidence="2 3">
    <name type="scientific">Afipia clevelandensis ATCC 49720</name>
    <dbReference type="NCBI Taxonomy" id="883079"/>
    <lineage>
        <taxon>Bacteria</taxon>
        <taxon>Pseudomonadati</taxon>
        <taxon>Pseudomonadota</taxon>
        <taxon>Alphaproteobacteria</taxon>
        <taxon>Hyphomicrobiales</taxon>
        <taxon>Nitrobacteraceae</taxon>
        <taxon>Afipia</taxon>
    </lineage>
</organism>
<accession>K8NSB8</accession>
<evidence type="ECO:0000313" key="3">
    <source>
        <dbReference type="Proteomes" id="UP000001095"/>
    </source>
</evidence>
<dbReference type="Proteomes" id="UP000001095">
    <property type="component" value="Unassembled WGS sequence"/>
</dbReference>